<keyword evidence="1" id="KW-0540">Nuclease</keyword>
<dbReference type="GO" id="GO:0005829">
    <property type="term" value="C:cytosol"/>
    <property type="evidence" value="ECO:0007669"/>
    <property type="project" value="TreeGrafter"/>
</dbReference>
<dbReference type="InterPro" id="IPR036397">
    <property type="entry name" value="RNaseH_sf"/>
</dbReference>
<dbReference type="CDD" id="cd06127">
    <property type="entry name" value="DEDDh"/>
    <property type="match status" value="1"/>
</dbReference>
<dbReference type="Gene3D" id="3.30.420.10">
    <property type="entry name" value="Ribonuclease H-like superfamily/Ribonuclease H"/>
    <property type="match status" value="1"/>
</dbReference>
<dbReference type="Proteomes" id="UP000604381">
    <property type="component" value="Unassembled WGS sequence"/>
</dbReference>
<organism evidence="4 5">
    <name type="scientific">Candidatus Amphirhobacter heronislandensis</name>
    <dbReference type="NCBI Taxonomy" id="1732024"/>
    <lineage>
        <taxon>Bacteria</taxon>
        <taxon>Pseudomonadati</taxon>
        <taxon>Pseudomonadota</taxon>
        <taxon>Gammaproteobacteria</taxon>
        <taxon>Candidatus Tethybacterales</taxon>
        <taxon>Candidatus Tethybacteraceae</taxon>
        <taxon>Candidatus Amphirhobacter</taxon>
    </lineage>
</organism>
<feature type="domain" description="Exonuclease" evidence="3">
    <location>
        <begin position="7"/>
        <end position="181"/>
    </location>
</feature>
<dbReference type="SMART" id="SM00479">
    <property type="entry name" value="EXOIII"/>
    <property type="match status" value="1"/>
</dbReference>
<name>A0A930UG22_9GAMM</name>
<dbReference type="GO" id="GO:0045004">
    <property type="term" value="P:DNA replication proofreading"/>
    <property type="evidence" value="ECO:0007669"/>
    <property type="project" value="TreeGrafter"/>
</dbReference>
<evidence type="ECO:0000256" key="2">
    <source>
        <dbReference type="ARBA" id="ARBA00022839"/>
    </source>
</evidence>
<keyword evidence="2 4" id="KW-0378">Hydrolase</keyword>
<dbReference type="AlphaFoldDB" id="A0A930UG22"/>
<evidence type="ECO:0000313" key="4">
    <source>
        <dbReference type="EMBL" id="MBF2734481.1"/>
    </source>
</evidence>
<dbReference type="InterPro" id="IPR013520">
    <property type="entry name" value="Ribonucl_H"/>
</dbReference>
<dbReference type="Pfam" id="PF16473">
    <property type="entry name" value="Rv2179c-like"/>
    <property type="match status" value="1"/>
</dbReference>
<comment type="caution">
    <text evidence="4">The sequence shown here is derived from an EMBL/GenBank/DDBJ whole genome shotgun (WGS) entry which is preliminary data.</text>
</comment>
<gene>
    <name evidence="4" type="ORF">ISN26_00030</name>
</gene>
<keyword evidence="5" id="KW-1185">Reference proteome</keyword>
<sequence length="183" mass="21086">MMSKAEIYLSVDIEASGPVPPEYSMLSIGACIVDDIETSFYEELKPISERFLPKAIKVVGKPMEYFAEHGKDPKIAMEKFKTWIESTTAEKTPIFVGFNAAFDWAFINWYFHTYSDKNPFDIAPIDIKSLFMGFEGCHWKDTRSSRIPDRFKGPLKQTHHALDDAKAQAQIFERILKHAQDRR</sequence>
<reference evidence="4" key="1">
    <citation type="submission" date="2020-10" db="EMBL/GenBank/DDBJ databases">
        <title>An improved Amphimedon queenslandica hologenome assembly reveals how three proteobacterial symbionts can extend the metabolic phenotypic of their marine sponge host.</title>
        <authorList>
            <person name="Degnan B."/>
            <person name="Degnan S."/>
            <person name="Xiang X."/>
        </authorList>
    </citation>
    <scope>NUCLEOTIDE SEQUENCE</scope>
    <source>
        <strain evidence="4">AqS2</strain>
    </source>
</reference>
<accession>A0A930UG22</accession>
<evidence type="ECO:0000256" key="1">
    <source>
        <dbReference type="ARBA" id="ARBA00022722"/>
    </source>
</evidence>
<keyword evidence="2 4" id="KW-0269">Exonuclease</keyword>
<dbReference type="SUPFAM" id="SSF53098">
    <property type="entry name" value="Ribonuclease H-like"/>
    <property type="match status" value="1"/>
</dbReference>
<dbReference type="GO" id="GO:0008408">
    <property type="term" value="F:3'-5' exonuclease activity"/>
    <property type="evidence" value="ECO:0007669"/>
    <property type="project" value="TreeGrafter"/>
</dbReference>
<dbReference type="PANTHER" id="PTHR30231">
    <property type="entry name" value="DNA POLYMERASE III SUBUNIT EPSILON"/>
    <property type="match status" value="1"/>
</dbReference>
<dbReference type="InterPro" id="IPR033390">
    <property type="entry name" value="Rv2179c-like"/>
</dbReference>
<protein>
    <submittedName>
        <fullName evidence="4">3'-5' exonuclease</fullName>
    </submittedName>
</protein>
<dbReference type="EMBL" id="JADHEI010000002">
    <property type="protein sequence ID" value="MBF2734481.1"/>
    <property type="molecule type" value="Genomic_DNA"/>
</dbReference>
<dbReference type="PANTHER" id="PTHR30231:SF41">
    <property type="entry name" value="DNA POLYMERASE III SUBUNIT EPSILON"/>
    <property type="match status" value="1"/>
</dbReference>
<proteinExistence type="predicted"/>
<evidence type="ECO:0000259" key="3">
    <source>
        <dbReference type="SMART" id="SM00479"/>
    </source>
</evidence>
<dbReference type="GO" id="GO:0003676">
    <property type="term" value="F:nucleic acid binding"/>
    <property type="evidence" value="ECO:0007669"/>
    <property type="project" value="InterPro"/>
</dbReference>
<dbReference type="InterPro" id="IPR012337">
    <property type="entry name" value="RNaseH-like_sf"/>
</dbReference>
<evidence type="ECO:0000313" key="5">
    <source>
        <dbReference type="Proteomes" id="UP000604381"/>
    </source>
</evidence>